<dbReference type="AlphaFoldDB" id="A0A381W7H9"/>
<proteinExistence type="predicted"/>
<evidence type="ECO:0000256" key="1">
    <source>
        <dbReference type="SAM" id="MobiDB-lite"/>
    </source>
</evidence>
<dbReference type="EMBL" id="UINC01010798">
    <property type="protein sequence ID" value="SVA47907.1"/>
    <property type="molecule type" value="Genomic_DNA"/>
</dbReference>
<keyword evidence="2" id="KW-0472">Membrane</keyword>
<evidence type="ECO:0000313" key="3">
    <source>
        <dbReference type="EMBL" id="SVA47907.1"/>
    </source>
</evidence>
<feature type="transmembrane region" description="Helical" evidence="2">
    <location>
        <begin position="40"/>
        <end position="67"/>
    </location>
</feature>
<keyword evidence="2" id="KW-1133">Transmembrane helix</keyword>
<evidence type="ECO:0000256" key="2">
    <source>
        <dbReference type="SAM" id="Phobius"/>
    </source>
</evidence>
<keyword evidence="2" id="KW-0812">Transmembrane</keyword>
<protein>
    <submittedName>
        <fullName evidence="3">Uncharacterized protein</fullName>
    </submittedName>
</protein>
<accession>A0A381W7H9</accession>
<feature type="region of interest" description="Disordered" evidence="1">
    <location>
        <begin position="198"/>
        <end position="219"/>
    </location>
</feature>
<organism evidence="3">
    <name type="scientific">marine metagenome</name>
    <dbReference type="NCBI Taxonomy" id="408172"/>
    <lineage>
        <taxon>unclassified sequences</taxon>
        <taxon>metagenomes</taxon>
        <taxon>ecological metagenomes</taxon>
    </lineage>
</organism>
<sequence>MLTLLGVVLAVNVADSFGPMAFQWMGDKWWPIDEHPFWNRAVPVVAGFITLVVIFSIAGTVASIMVRKRLESQWEDYKLENYKTMNRKFGLCIGLITASVYSVMGLTLIYQLGNFTGPLRHDTDPWPLKTLNEAREQLDNTPFIKLAAVYDKTPKLDYEVRDTLALLLKNRASTIEEHMRAYPGFFALGETEEIKGLLGDEEEEEEEEEEEYGGYGTEDEGGDSLYAIWKSGSLSLTSLLSNSEVVSTVNERYEELKAIEPNSTEEKKLLAFMDDIRHFFKTGESELYNRDAIVGRWRFAPNVSLRENKKTRTTISVDEMRGIQATVGKMRRVTLQVWPEVDQKQIRVNGLSVGGAFDDVLKKLRTLYQKAVDDGDVDDDAFGYGGGYSQPVGFEQTYGTQGGGGENQGKVDEVQRMLTWIQAKDPSWVPSQLNQSMLKGDSMRIGSGKWEGSGIRFQVTVKPDKVNLSKEAEFLAGSLKAGWPLRSGKLEATMVKGLLHVQSGRDVFVFTRY</sequence>
<reference evidence="3" key="1">
    <citation type="submission" date="2018-05" db="EMBL/GenBank/DDBJ databases">
        <authorList>
            <person name="Lanie J.A."/>
            <person name="Ng W.-L."/>
            <person name="Kazmierczak K.M."/>
            <person name="Andrzejewski T.M."/>
            <person name="Davidsen T.M."/>
            <person name="Wayne K.J."/>
            <person name="Tettelin H."/>
            <person name="Glass J.I."/>
            <person name="Rusch D."/>
            <person name="Podicherti R."/>
            <person name="Tsui H.-C.T."/>
            <person name="Winkler M.E."/>
        </authorList>
    </citation>
    <scope>NUCLEOTIDE SEQUENCE</scope>
</reference>
<feature type="compositionally biased region" description="Acidic residues" evidence="1">
    <location>
        <begin position="199"/>
        <end position="219"/>
    </location>
</feature>
<feature type="transmembrane region" description="Helical" evidence="2">
    <location>
        <begin position="88"/>
        <end position="110"/>
    </location>
</feature>
<gene>
    <name evidence="3" type="ORF">METZ01_LOCUS100761</name>
</gene>
<name>A0A381W7H9_9ZZZZ</name>